<feature type="region of interest" description="Disordered" evidence="2">
    <location>
        <begin position="126"/>
        <end position="203"/>
    </location>
</feature>
<dbReference type="PROSITE" id="PS52045">
    <property type="entry name" value="NEPROSIN_PEP_CD"/>
    <property type="match status" value="1"/>
</dbReference>
<feature type="compositionally biased region" description="Basic and acidic residues" evidence="2">
    <location>
        <begin position="54"/>
        <end position="67"/>
    </location>
</feature>
<keyword evidence="1" id="KW-0808">Transferase</keyword>
<evidence type="ECO:0000313" key="5">
    <source>
        <dbReference type="Proteomes" id="UP001327560"/>
    </source>
</evidence>
<reference evidence="4 5" key="1">
    <citation type="submission" date="2023-10" db="EMBL/GenBank/DDBJ databases">
        <title>Chromosome-scale genome assembly provides insights into flower coloration mechanisms of Canna indica.</title>
        <authorList>
            <person name="Li C."/>
        </authorList>
    </citation>
    <scope>NUCLEOTIDE SEQUENCE [LARGE SCALE GENOMIC DNA]</scope>
    <source>
        <tissue evidence="4">Flower</tissue>
    </source>
</reference>
<feature type="compositionally biased region" description="Polar residues" evidence="2">
    <location>
        <begin position="183"/>
        <end position="197"/>
    </location>
</feature>
<evidence type="ECO:0000313" key="4">
    <source>
        <dbReference type="EMBL" id="WOK99893.1"/>
    </source>
</evidence>
<feature type="compositionally biased region" description="Low complexity" evidence="2">
    <location>
        <begin position="36"/>
        <end position="49"/>
    </location>
</feature>
<dbReference type="SUPFAM" id="SSF53756">
    <property type="entry name" value="UDP-Glycosyltransferase/glycogen phosphorylase"/>
    <property type="match status" value="1"/>
</dbReference>
<accession>A0AAQ3Q6Y8</accession>
<dbReference type="GO" id="GO:0008194">
    <property type="term" value="F:UDP-glycosyltransferase activity"/>
    <property type="evidence" value="ECO:0007669"/>
    <property type="project" value="InterPro"/>
</dbReference>
<dbReference type="EMBL" id="CP136892">
    <property type="protein sequence ID" value="WOK99893.1"/>
    <property type="molecule type" value="Genomic_DNA"/>
</dbReference>
<dbReference type="PANTHER" id="PTHR31589:SF254">
    <property type="entry name" value="OS01G0547133 PROTEIN"/>
    <property type="match status" value="1"/>
</dbReference>
<dbReference type="InterPro" id="IPR004314">
    <property type="entry name" value="Neprosin"/>
</dbReference>
<dbReference type="Pfam" id="PF03080">
    <property type="entry name" value="Neprosin"/>
    <property type="match status" value="1"/>
</dbReference>
<keyword evidence="5" id="KW-1185">Reference proteome</keyword>
<dbReference type="Pfam" id="PF00201">
    <property type="entry name" value="UDPGT"/>
    <property type="match status" value="1"/>
</dbReference>
<dbReference type="Gene3D" id="3.90.1320.10">
    <property type="entry name" value="Outer-capsid protein sigma 3, large lobe"/>
    <property type="match status" value="1"/>
</dbReference>
<feature type="domain" description="Neprosin PEP catalytic" evidence="3">
    <location>
        <begin position="550"/>
        <end position="802"/>
    </location>
</feature>
<proteinExistence type="predicted"/>
<protein>
    <recommendedName>
        <fullName evidence="3">Neprosin PEP catalytic domain-containing protein</fullName>
    </recommendedName>
</protein>
<dbReference type="InterPro" id="IPR025521">
    <property type="entry name" value="Neprosin_propep"/>
</dbReference>
<dbReference type="Gene3D" id="3.40.50.2000">
    <property type="entry name" value="Glycogen Phosphorylase B"/>
    <property type="match status" value="2"/>
</dbReference>
<dbReference type="AlphaFoldDB" id="A0AAQ3Q6Y8"/>
<evidence type="ECO:0000256" key="1">
    <source>
        <dbReference type="ARBA" id="ARBA00022679"/>
    </source>
</evidence>
<organism evidence="4 5">
    <name type="scientific">Canna indica</name>
    <name type="common">Indian-shot</name>
    <dbReference type="NCBI Taxonomy" id="4628"/>
    <lineage>
        <taxon>Eukaryota</taxon>
        <taxon>Viridiplantae</taxon>
        <taxon>Streptophyta</taxon>
        <taxon>Embryophyta</taxon>
        <taxon>Tracheophyta</taxon>
        <taxon>Spermatophyta</taxon>
        <taxon>Magnoliopsida</taxon>
        <taxon>Liliopsida</taxon>
        <taxon>Zingiberales</taxon>
        <taxon>Cannaceae</taxon>
        <taxon>Canna</taxon>
    </lineage>
</organism>
<dbReference type="InterPro" id="IPR002213">
    <property type="entry name" value="UDP_glucos_trans"/>
</dbReference>
<evidence type="ECO:0000259" key="3">
    <source>
        <dbReference type="PROSITE" id="PS52045"/>
    </source>
</evidence>
<dbReference type="Proteomes" id="UP001327560">
    <property type="component" value="Chromosome 3"/>
</dbReference>
<sequence>MEVKDQVSLQRRGVELRKNGFCSRNDRRVVSEESSESSSIGGESLSSPSTCSEEESKPGEEEVESKQKHGSFQSLDTLEESLPIKRGLSCFFSGKSKSFTTLSDVANMTANDLKKQENPFNKRRRILIPSKARRPSYNPLMSTSLPPLSPGHISEEEDHEEEENQKETGKNHGELTFLPHLGTSGNKMNTSFRSNRATSSPWSTWLSSSSIAAPASASSATPSTLPALPPPGWEGFLKEIVESEATTDGVVINSFDDLERVYVDCYSGNMEGKKVWTLGPLSLVHKDSDNKAARGNGVSIVGGEEHRVIRWLDEKPARSVIYLSFGSIVRHDAAQLMEISHGLEAAGRPFLWVIKEAETSSQEVEKWLSGFEERTAGRGIVVKGWAPQAAILAHMAVGGFMTPHLLLVLTLIIVGASAGLSNAARNTSTMTSKELKMIRARLRSLNKPPLKSIQSPDGDIIDCVPFHLQPAFDHPMLKGLKAPLHPPEMPKGNESAPVHMANDAVQLWTISGETCPEGTVAIRRTKEEDILRAPSVERFGKNPAGNAGILDSTQSREHSIVYVKEHKYRGARAIINVWKPLVIPSDLFSLAHIWIMSLDHTSVIEMGWLVRPELYGDDSPRLTIHWTTDNYQKTGCYNLLCPGFVQTSQKVGLGTTFTEISSYDGEQFEVRLAVIRKDDGNWWFMYDGEGIGYWPPSIFTTSLAEHADEVQFGGMVVSNVEPGGSHTTTQMGSGHFGSEGFKRAAFFRNLGVITSEAIFEPVDKVRLLAEKPNCYDVQSGSTSEDWEYHFYYGGPGKNERCP</sequence>
<dbReference type="InterPro" id="IPR053168">
    <property type="entry name" value="Glutamic_endopeptidase"/>
</dbReference>
<dbReference type="Pfam" id="PF14365">
    <property type="entry name" value="Neprosin_AP"/>
    <property type="match status" value="1"/>
</dbReference>
<gene>
    <name evidence="4" type="ORF">Cni_G08605</name>
</gene>
<evidence type="ECO:0000256" key="2">
    <source>
        <dbReference type="SAM" id="MobiDB-lite"/>
    </source>
</evidence>
<feature type="region of interest" description="Disordered" evidence="2">
    <location>
        <begin position="27"/>
        <end position="74"/>
    </location>
</feature>
<name>A0AAQ3Q6Y8_9LILI</name>
<dbReference type="PANTHER" id="PTHR31589">
    <property type="entry name" value="PROTEIN, PUTATIVE (DUF239)-RELATED-RELATED"/>
    <property type="match status" value="1"/>
</dbReference>
<feature type="compositionally biased region" description="Acidic residues" evidence="2">
    <location>
        <begin position="155"/>
        <end position="164"/>
    </location>
</feature>